<gene>
    <name evidence="7" type="ORF">PCAR00345_LOCUS11419</name>
</gene>
<dbReference type="AlphaFoldDB" id="A0A7S4B9V0"/>
<name>A0A7S4B9V0_CHRCT</name>
<protein>
    <recommendedName>
        <fullName evidence="6">G-protein coupled receptors family 1 profile domain-containing protein</fullName>
    </recommendedName>
</protein>
<keyword evidence="3 5" id="KW-1133">Transmembrane helix</keyword>
<feature type="transmembrane region" description="Helical" evidence="5">
    <location>
        <begin position="197"/>
        <end position="220"/>
    </location>
</feature>
<reference evidence="7" key="1">
    <citation type="submission" date="2021-01" db="EMBL/GenBank/DDBJ databases">
        <authorList>
            <person name="Corre E."/>
            <person name="Pelletier E."/>
            <person name="Niang G."/>
            <person name="Scheremetjew M."/>
            <person name="Finn R."/>
            <person name="Kale V."/>
            <person name="Holt S."/>
            <person name="Cochrane G."/>
            <person name="Meng A."/>
            <person name="Brown T."/>
            <person name="Cohen L."/>
        </authorList>
    </citation>
    <scope>NUCLEOTIDE SEQUENCE</scope>
    <source>
        <strain evidence="7">CCMP645</strain>
    </source>
</reference>
<evidence type="ECO:0000256" key="2">
    <source>
        <dbReference type="ARBA" id="ARBA00022692"/>
    </source>
</evidence>
<evidence type="ECO:0000256" key="4">
    <source>
        <dbReference type="ARBA" id="ARBA00023136"/>
    </source>
</evidence>
<keyword evidence="2 5" id="KW-0812">Transmembrane</keyword>
<dbReference type="InterPro" id="IPR017452">
    <property type="entry name" value="GPCR_Rhodpsn_7TM"/>
</dbReference>
<dbReference type="GO" id="GO:0016020">
    <property type="term" value="C:membrane"/>
    <property type="evidence" value="ECO:0007669"/>
    <property type="project" value="UniProtKB-SubCell"/>
</dbReference>
<feature type="transmembrane region" description="Helical" evidence="5">
    <location>
        <begin position="151"/>
        <end position="171"/>
    </location>
</feature>
<feature type="transmembrane region" description="Helical" evidence="5">
    <location>
        <begin position="240"/>
        <end position="261"/>
    </location>
</feature>
<evidence type="ECO:0000313" key="7">
    <source>
        <dbReference type="EMBL" id="CAE0758825.1"/>
    </source>
</evidence>
<feature type="transmembrane region" description="Helical" evidence="5">
    <location>
        <begin position="67"/>
        <end position="93"/>
    </location>
</feature>
<accession>A0A7S4B9V0</accession>
<comment type="subcellular location">
    <subcellularLocation>
        <location evidence="1">Membrane</location>
    </subcellularLocation>
</comment>
<evidence type="ECO:0000256" key="3">
    <source>
        <dbReference type="ARBA" id="ARBA00022989"/>
    </source>
</evidence>
<evidence type="ECO:0000256" key="1">
    <source>
        <dbReference type="ARBA" id="ARBA00004370"/>
    </source>
</evidence>
<feature type="domain" description="G-protein coupled receptors family 1 profile" evidence="6">
    <location>
        <begin position="46"/>
        <end position="258"/>
    </location>
</feature>
<evidence type="ECO:0000256" key="5">
    <source>
        <dbReference type="SAM" id="Phobius"/>
    </source>
</evidence>
<feature type="transmembrane region" description="Helical" evidence="5">
    <location>
        <begin position="33"/>
        <end position="55"/>
    </location>
</feature>
<feature type="transmembrane region" description="Helical" evidence="5">
    <location>
        <begin position="267"/>
        <end position="288"/>
    </location>
</feature>
<feature type="transmembrane region" description="Helical" evidence="5">
    <location>
        <begin position="113"/>
        <end position="131"/>
    </location>
</feature>
<dbReference type="PROSITE" id="PS50262">
    <property type="entry name" value="G_PROTEIN_RECEP_F1_2"/>
    <property type="match status" value="1"/>
</dbReference>
<sequence>MPTPIPQALLSDNATRYERFRALPNENTLHIMWTGWAIVTFVSASASALIIVGIMTAPAVRSNVLNIYLVALVFPDFLFSFCCGITCTINAAAPQLGINHVPWMCELQSVYCIFGFVASPWMNAVVGYEVCRLLHANRWALTYMAPTIKVALRNAALVYLWALFVATWTLIPGLPHNANPIGGMACLPVEYDTASSVFFWLVFAPAFLLVPLAFMIFISWRSWREGALRRASHARSLAVFYLRILLIYLLFWGPTIVMVYMVPLYVWVGWAGGTWSHLQGLFSALLCLTKKDVQEAVRQLLHAVHARACCFCGADAQVRVLPTLGEVGVVEAVTQRSIGSKFSVHLDNLHGQISPPQEMLSISATMLASTTEIPTVVLVTTHTPASIPEP</sequence>
<organism evidence="7">
    <name type="scientific">Chrysotila carterae</name>
    <name type="common">Marine alga</name>
    <name type="synonym">Syracosphaera carterae</name>
    <dbReference type="NCBI Taxonomy" id="13221"/>
    <lineage>
        <taxon>Eukaryota</taxon>
        <taxon>Haptista</taxon>
        <taxon>Haptophyta</taxon>
        <taxon>Prymnesiophyceae</taxon>
        <taxon>Isochrysidales</taxon>
        <taxon>Isochrysidaceae</taxon>
        <taxon>Chrysotila</taxon>
    </lineage>
</organism>
<proteinExistence type="predicted"/>
<evidence type="ECO:0000259" key="6">
    <source>
        <dbReference type="PROSITE" id="PS50262"/>
    </source>
</evidence>
<keyword evidence="4 5" id="KW-0472">Membrane</keyword>
<dbReference type="SUPFAM" id="SSF81321">
    <property type="entry name" value="Family A G protein-coupled receptor-like"/>
    <property type="match status" value="1"/>
</dbReference>
<dbReference type="EMBL" id="HBIZ01018281">
    <property type="protein sequence ID" value="CAE0758825.1"/>
    <property type="molecule type" value="Transcribed_RNA"/>
</dbReference>
<dbReference type="Gene3D" id="1.20.1070.10">
    <property type="entry name" value="Rhodopsin 7-helix transmembrane proteins"/>
    <property type="match status" value="1"/>
</dbReference>